<protein>
    <submittedName>
        <fullName evidence="2">PmoA family protein</fullName>
    </submittedName>
</protein>
<dbReference type="InterPro" id="IPR029475">
    <property type="entry name" value="DUF6807"/>
</dbReference>
<comment type="caution">
    <text evidence="2">The sequence shown here is derived from an EMBL/GenBank/DDBJ whole genome shotgun (WGS) entry which is preliminary data.</text>
</comment>
<gene>
    <name evidence="2" type="ORF">H8S65_02305</name>
</gene>
<dbReference type="EMBL" id="JACOOJ010000002">
    <property type="protein sequence ID" value="MBC5631613.1"/>
    <property type="molecule type" value="Genomic_DNA"/>
</dbReference>
<feature type="signal peptide" evidence="1">
    <location>
        <begin position="1"/>
        <end position="21"/>
    </location>
</feature>
<dbReference type="Proteomes" id="UP000651475">
    <property type="component" value="Unassembled WGS sequence"/>
</dbReference>
<name>A0ABR7DLS2_9BACT</name>
<feature type="chain" id="PRO_5046541153" evidence="1">
    <location>
        <begin position="22"/>
        <end position="298"/>
    </location>
</feature>
<keyword evidence="1" id="KW-0732">Signal</keyword>
<evidence type="ECO:0000313" key="3">
    <source>
        <dbReference type="Proteomes" id="UP000651475"/>
    </source>
</evidence>
<evidence type="ECO:0000313" key="2">
    <source>
        <dbReference type="EMBL" id="MBC5631613.1"/>
    </source>
</evidence>
<organism evidence="2 3">
    <name type="scientific">Parabacteroides hominis</name>
    <dbReference type="NCBI Taxonomy" id="2763057"/>
    <lineage>
        <taxon>Bacteria</taxon>
        <taxon>Pseudomonadati</taxon>
        <taxon>Bacteroidota</taxon>
        <taxon>Bacteroidia</taxon>
        <taxon>Bacteroidales</taxon>
        <taxon>Tannerellaceae</taxon>
        <taxon>Parabacteroides</taxon>
    </lineage>
</organism>
<proteinExistence type="predicted"/>
<evidence type="ECO:0000256" key="1">
    <source>
        <dbReference type="SAM" id="SignalP"/>
    </source>
</evidence>
<accession>A0ABR7DLS2</accession>
<dbReference type="RefSeq" id="WP_186928345.1">
    <property type="nucleotide sequence ID" value="NZ_JACOOJ010000002.1"/>
</dbReference>
<dbReference type="Pfam" id="PF14100">
    <property type="entry name" value="DUF6807"/>
    <property type="match status" value="1"/>
</dbReference>
<keyword evidence="3" id="KW-1185">Reference proteome</keyword>
<reference evidence="2 3" key="1">
    <citation type="submission" date="2020-08" db="EMBL/GenBank/DDBJ databases">
        <title>Genome public.</title>
        <authorList>
            <person name="Liu C."/>
            <person name="Sun Q."/>
        </authorList>
    </citation>
    <scope>NUCLEOTIDE SEQUENCE [LARGE SCALE GENOMIC DNA]</scope>
    <source>
        <strain evidence="2 3">NSJ-79</strain>
    </source>
</reference>
<sequence>MKKILLSIAAVFLTGSMMAQKQEVSATKIGNRIDVVIGKQFFTSYRFQPDEKYPFFFPVNGPVSGATTTSMRNGEYPHHSSLFFGCDRVNGGNYWQEGLERGQIVSIGARIVEAKGERVVIEDECIWKRPDAQAPVIDRRKITISSPSEDLYQLDFDIEMEMLMDVTIQKTNHSLFSARIDPDLTVRQGGAMINSEGKEGEKGTFGVGSSWIDCYGKRKTGTEGIAIMQHPSNKWYPSPWFTRDYGFISPTPMYWPENGKTTELKKGEKINLRYRVLVHAGNSGEADIARLFEQYKKE</sequence>